<dbReference type="Proteomes" id="UP001217089">
    <property type="component" value="Unassembled WGS sequence"/>
</dbReference>
<accession>A0ABQ9EL99</accession>
<evidence type="ECO:0008006" key="3">
    <source>
        <dbReference type="Google" id="ProtNLM"/>
    </source>
</evidence>
<reference evidence="1 2" key="1">
    <citation type="submission" date="2022-12" db="EMBL/GenBank/DDBJ databases">
        <title>Chromosome-level genome of Tegillarca granosa.</title>
        <authorList>
            <person name="Kim J."/>
        </authorList>
    </citation>
    <scope>NUCLEOTIDE SEQUENCE [LARGE SCALE GENOMIC DNA]</scope>
    <source>
        <strain evidence="1">Teg-2019</strain>
        <tissue evidence="1">Adductor muscle</tissue>
    </source>
</reference>
<protein>
    <recommendedName>
        <fullName evidence="3">C3H1-type domain-containing protein</fullName>
    </recommendedName>
</protein>
<evidence type="ECO:0000313" key="2">
    <source>
        <dbReference type="Proteomes" id="UP001217089"/>
    </source>
</evidence>
<sequence length="210" mass="23784">MKNYTPAGGLKLLAFLKIINNTYVDICTLISKLSDPNDCNNNVSIQNCRLFLTPKVQAVTITDIQKWTDAFLIFSSIYTSAHPDCVAGIVKYIHTFRLKKEKNPDMPWNVVDQELWLLCMYSGNINTLQTPSSVLPNKCCDYKYKGICSKTSCPYLHVCIKCSQRHPHHQALKLKVKEVKFGRIAGPLLHKPFSNLRISPMGLVPKHDGF</sequence>
<dbReference type="PANTHER" id="PTHR35558">
    <property type="entry name" value="SGNH_HYDRO DOMAIN-CONTAINING PROTEIN"/>
    <property type="match status" value="1"/>
</dbReference>
<organism evidence="1 2">
    <name type="scientific">Tegillarca granosa</name>
    <name type="common">Malaysian cockle</name>
    <name type="synonym">Anadara granosa</name>
    <dbReference type="NCBI Taxonomy" id="220873"/>
    <lineage>
        <taxon>Eukaryota</taxon>
        <taxon>Metazoa</taxon>
        <taxon>Spiralia</taxon>
        <taxon>Lophotrochozoa</taxon>
        <taxon>Mollusca</taxon>
        <taxon>Bivalvia</taxon>
        <taxon>Autobranchia</taxon>
        <taxon>Pteriomorphia</taxon>
        <taxon>Arcoida</taxon>
        <taxon>Arcoidea</taxon>
        <taxon>Arcidae</taxon>
        <taxon>Tegillarca</taxon>
    </lineage>
</organism>
<evidence type="ECO:0000313" key="1">
    <source>
        <dbReference type="EMBL" id="KAJ8306037.1"/>
    </source>
</evidence>
<dbReference type="PANTHER" id="PTHR35558:SF1">
    <property type="entry name" value="ENDONUCLEASE_EXONUCLEASE_PHOSPHATASE DOMAIN-CONTAINING PROTEIN"/>
    <property type="match status" value="1"/>
</dbReference>
<gene>
    <name evidence="1" type="ORF">KUTeg_016582</name>
</gene>
<proteinExistence type="predicted"/>
<comment type="caution">
    <text evidence="1">The sequence shown here is derived from an EMBL/GenBank/DDBJ whole genome shotgun (WGS) entry which is preliminary data.</text>
</comment>
<dbReference type="EMBL" id="JARBDR010000813">
    <property type="protein sequence ID" value="KAJ8306037.1"/>
    <property type="molecule type" value="Genomic_DNA"/>
</dbReference>
<keyword evidence="2" id="KW-1185">Reference proteome</keyword>
<name>A0ABQ9EL99_TEGGR</name>